<name>A0ACA9MDF0_9GLOM</name>
<sequence length="47" mass="5234">DSIESNIITNLAMVREIVALLKIFTASPAAHDILSVFTIFLKKTLFK</sequence>
<comment type="caution">
    <text evidence="1">The sequence shown here is derived from an EMBL/GenBank/DDBJ whole genome shotgun (WGS) entry which is preliminary data.</text>
</comment>
<accession>A0ACA9MDF0</accession>
<keyword evidence="2" id="KW-1185">Reference proteome</keyword>
<protein>
    <submittedName>
        <fullName evidence="1">1740_t:CDS:1</fullName>
    </submittedName>
</protein>
<proteinExistence type="predicted"/>
<evidence type="ECO:0000313" key="1">
    <source>
        <dbReference type="EMBL" id="CAG8584298.1"/>
    </source>
</evidence>
<feature type="non-terminal residue" evidence="1">
    <location>
        <position position="1"/>
    </location>
</feature>
<organism evidence="1 2">
    <name type="scientific">Scutellospora calospora</name>
    <dbReference type="NCBI Taxonomy" id="85575"/>
    <lineage>
        <taxon>Eukaryota</taxon>
        <taxon>Fungi</taxon>
        <taxon>Fungi incertae sedis</taxon>
        <taxon>Mucoromycota</taxon>
        <taxon>Glomeromycotina</taxon>
        <taxon>Glomeromycetes</taxon>
        <taxon>Diversisporales</taxon>
        <taxon>Gigasporaceae</taxon>
        <taxon>Scutellospora</taxon>
    </lineage>
</organism>
<evidence type="ECO:0000313" key="2">
    <source>
        <dbReference type="Proteomes" id="UP000789860"/>
    </source>
</evidence>
<gene>
    <name evidence="1" type="ORF">SCALOS_LOCUS6328</name>
</gene>
<dbReference type="Proteomes" id="UP000789860">
    <property type="component" value="Unassembled WGS sequence"/>
</dbReference>
<reference evidence="1" key="1">
    <citation type="submission" date="2021-06" db="EMBL/GenBank/DDBJ databases">
        <authorList>
            <person name="Kallberg Y."/>
            <person name="Tangrot J."/>
            <person name="Rosling A."/>
        </authorList>
    </citation>
    <scope>NUCLEOTIDE SEQUENCE</scope>
    <source>
        <strain evidence="1">AU212A</strain>
    </source>
</reference>
<dbReference type="EMBL" id="CAJVPM010011854">
    <property type="protein sequence ID" value="CAG8584298.1"/>
    <property type="molecule type" value="Genomic_DNA"/>
</dbReference>